<sequence length="488" mass="55231">MDIKVQPKPWDRAESLALALEKTFTEEWGGPKSALALAYLRDTVIPELVFCLITNWHFLDNQTFRQILTAKLNTQFAYPPVFAEGLAGDVLMAAKSVLGVSPLANNHPWQPWEIILRMFTIGYRLPEIAQKTGYPETYLDIFKKIYQQLQAVTQDLGQASEEVVLAHRDLAGSDIQMLRFMLDFRARFEVFHNYFERLQAEQIIMELGLEIDPDNLIRLFEGLFEIEKQVTVARLADILKGAKSAWLTGENYFTKTRGYGLLAHWPKKQIVLLLEHLLAANLIISDANHDHVLSLSEKAARLIVPLVVPRLADEVQNTLRSKARDKISRSTAVLQGKNPEIAVHVIRELVRRGDAGVVMCFKALQRRVSKKVFLQIVWACGQLGGKDAISLLSKAILDRDSLVRVRACQAMGHMADQSFYFALINALEDPVALVREQAARSLAKLKMPSALKHLEQLINKIGEDPQVQRAARETKALLLKEKEQKEQE</sequence>
<accession>A0A1S6IWF0</accession>
<gene>
    <name evidence="2" type="ORF">B0537_08360</name>
</gene>
<dbReference type="Gene3D" id="1.25.10.10">
    <property type="entry name" value="Leucine-rich Repeat Variant"/>
    <property type="match status" value="1"/>
</dbReference>
<dbReference type="SMART" id="SM00567">
    <property type="entry name" value="EZ_HEAT"/>
    <property type="match status" value="3"/>
</dbReference>
<dbReference type="SUPFAM" id="SSF48371">
    <property type="entry name" value="ARM repeat"/>
    <property type="match status" value="1"/>
</dbReference>
<name>A0A1S6IWF0_9FIRM</name>
<dbReference type="OrthoDB" id="1784688at2"/>
<dbReference type="AlphaFoldDB" id="A0A1S6IWF0"/>
<protein>
    <submittedName>
        <fullName evidence="2">PBS lyase</fullName>
    </submittedName>
</protein>
<dbReference type="SUPFAM" id="SSF46785">
    <property type="entry name" value="Winged helix' DNA-binding domain"/>
    <property type="match status" value="1"/>
</dbReference>
<dbReference type="RefSeq" id="WP_077714169.1">
    <property type="nucleotide sequence ID" value="NZ_CP019698.1"/>
</dbReference>
<dbReference type="Gene3D" id="1.10.10.10">
    <property type="entry name" value="Winged helix-like DNA-binding domain superfamily/Winged helix DNA-binding domain"/>
    <property type="match status" value="1"/>
</dbReference>
<dbReference type="InterPro" id="IPR016024">
    <property type="entry name" value="ARM-type_fold"/>
</dbReference>
<dbReference type="InterPro" id="IPR004155">
    <property type="entry name" value="PBS_lyase_HEAT"/>
</dbReference>
<evidence type="ECO:0000313" key="2">
    <source>
        <dbReference type="EMBL" id="AQS59092.1"/>
    </source>
</evidence>
<dbReference type="GO" id="GO:0043138">
    <property type="term" value="F:3'-5' DNA helicase activity"/>
    <property type="evidence" value="ECO:0007669"/>
    <property type="project" value="InterPro"/>
</dbReference>
<keyword evidence="3" id="KW-1185">Reference proteome</keyword>
<dbReference type="EMBL" id="CP019698">
    <property type="protein sequence ID" value="AQS59092.1"/>
    <property type="molecule type" value="Genomic_DNA"/>
</dbReference>
<evidence type="ECO:0000313" key="3">
    <source>
        <dbReference type="Proteomes" id="UP000189464"/>
    </source>
</evidence>
<dbReference type="GO" id="GO:0006281">
    <property type="term" value="P:DNA repair"/>
    <property type="evidence" value="ECO:0007669"/>
    <property type="project" value="InterPro"/>
</dbReference>
<organism evidence="2 3">
    <name type="scientific">Desulforamulus ferrireducens</name>
    <dbReference type="NCBI Taxonomy" id="1833852"/>
    <lineage>
        <taxon>Bacteria</taxon>
        <taxon>Bacillati</taxon>
        <taxon>Bacillota</taxon>
        <taxon>Clostridia</taxon>
        <taxon>Eubacteriales</taxon>
        <taxon>Peptococcaceae</taxon>
        <taxon>Desulforamulus</taxon>
    </lineage>
</organism>
<proteinExistence type="predicted"/>
<dbReference type="InterPro" id="IPR036388">
    <property type="entry name" value="WH-like_DNA-bd_sf"/>
</dbReference>
<dbReference type="GO" id="GO:0016829">
    <property type="term" value="F:lyase activity"/>
    <property type="evidence" value="ECO:0007669"/>
    <property type="project" value="UniProtKB-KW"/>
</dbReference>
<dbReference type="GO" id="GO:0006260">
    <property type="term" value="P:DNA replication"/>
    <property type="evidence" value="ECO:0007669"/>
    <property type="project" value="InterPro"/>
</dbReference>
<keyword evidence="2" id="KW-0456">Lyase</keyword>
<dbReference type="Proteomes" id="UP000189464">
    <property type="component" value="Chromosome"/>
</dbReference>
<dbReference type="Pfam" id="PF13646">
    <property type="entry name" value="HEAT_2"/>
    <property type="match status" value="1"/>
</dbReference>
<dbReference type="Pfam" id="PF09382">
    <property type="entry name" value="RQC"/>
    <property type="match status" value="1"/>
</dbReference>
<dbReference type="InterPro" id="IPR018982">
    <property type="entry name" value="RQC_domain"/>
</dbReference>
<dbReference type="KEGG" id="dfg:B0537_08360"/>
<feature type="domain" description="RQC" evidence="1">
    <location>
        <begin position="225"/>
        <end position="302"/>
    </location>
</feature>
<dbReference type="STRING" id="1833852.B0537_08360"/>
<dbReference type="InterPro" id="IPR011989">
    <property type="entry name" value="ARM-like"/>
</dbReference>
<dbReference type="InterPro" id="IPR036390">
    <property type="entry name" value="WH_DNA-bd_sf"/>
</dbReference>
<reference evidence="2 3" key="1">
    <citation type="journal article" date="2016" name="Int. J. Syst. Evol. Microbiol.">
        <title>Desulfotomaculum ferrireducens sp. nov., a moderately thermophilic sulfate-reducing and dissimilatory Fe(III)-reducing bacterium isolated from compost.</title>
        <authorList>
            <person name="Yang G."/>
            <person name="Guo J."/>
            <person name="Zhuang L."/>
            <person name="Yuan Y."/>
            <person name="Zhou S."/>
        </authorList>
    </citation>
    <scope>NUCLEOTIDE SEQUENCE [LARGE SCALE GENOMIC DNA]</scope>
    <source>
        <strain evidence="2 3">GSS09</strain>
    </source>
</reference>
<evidence type="ECO:0000259" key="1">
    <source>
        <dbReference type="Pfam" id="PF09382"/>
    </source>
</evidence>